<dbReference type="NCBIfam" id="TIGR03429">
    <property type="entry name" value="arom_pren_DMATS"/>
    <property type="match status" value="1"/>
</dbReference>
<dbReference type="SFLD" id="SFLDG01162">
    <property type="entry name" value="I"/>
    <property type="match status" value="1"/>
</dbReference>
<dbReference type="GO" id="GO:0009820">
    <property type="term" value="P:alkaloid metabolic process"/>
    <property type="evidence" value="ECO:0007669"/>
    <property type="project" value="InterPro"/>
</dbReference>
<dbReference type="EMBL" id="VCAU01000094">
    <property type="protein sequence ID" value="KAF9885523.1"/>
    <property type="molecule type" value="Genomic_DNA"/>
</dbReference>
<dbReference type="InterPro" id="IPR017795">
    <property type="entry name" value="ABBA_NscD-like"/>
</dbReference>
<dbReference type="Pfam" id="PF11991">
    <property type="entry name" value="Trp_DMAT"/>
    <property type="match status" value="1"/>
</dbReference>
<dbReference type="Proteomes" id="UP001194746">
    <property type="component" value="Unassembled WGS sequence"/>
</dbReference>
<reference evidence="2" key="2">
    <citation type="submission" date="2020-02" db="EMBL/GenBank/DDBJ databases">
        <authorList>
            <person name="Gilchrist C.L.M."/>
            <person name="Chooi Y.-H."/>
        </authorList>
    </citation>
    <scope>NUCLEOTIDE SEQUENCE</scope>
    <source>
        <strain evidence="2">MST-FP2251</strain>
    </source>
</reference>
<keyword evidence="3" id="KW-1185">Reference proteome</keyword>
<dbReference type="PANTHER" id="PTHR40627:SF5">
    <property type="entry name" value="INDOLE PRENYLTRANSFERASE TDIB"/>
    <property type="match status" value="1"/>
</dbReference>
<dbReference type="CDD" id="cd13929">
    <property type="entry name" value="PT-DMATS_CymD"/>
    <property type="match status" value="1"/>
</dbReference>
<comment type="caution">
    <text evidence="2">The sequence shown here is derived from an EMBL/GenBank/DDBJ whole genome shotgun (WGS) entry which is preliminary data.</text>
</comment>
<name>A0AAD4GRM2_ASPNN</name>
<keyword evidence="1" id="KW-0808">Transferase</keyword>
<gene>
    <name evidence="2" type="ORF">FE257_012851</name>
</gene>
<accession>A0AAD4GRM2</accession>
<sequence length="433" mass="47261">MTVENASESQGKQISPANEYWSRHLRSVLAPLLKAAGTYSQADQDSHLAFIDEHIAPNLGPLPWEPHGQYSTPSSLVGSPFDPSINIVSSGKAKVRFDYDVISPAERTGPDPFAEQLARSMLHRLATLLGADTRWMDSLMDALYLTPAEAEVAVARMPPGIAIPPSSVGIDFDGPQKTLKAYIPSVRKAIATGRSPSDIMLETLRGLEPAGAELVPALDLIASYLETSKHDVILPLVGIDCVDPDPTSPKGARLKCYLHTSSNAFAVVRDVLTLGGRLNDATSLKRVEILKSIWPLLLNEPEGLQLADESWAKPERINRTGYSGIQYTVEITPGKPIPDTKIYVPLFQYTDSSAVAEKNFESVLKKLDNEWGHSGKYRETMQSIFQGIDNYGQTYASFTYSEEKGVYTTSYVAMPIKEEGGGGLAGEFGMREN</sequence>
<protein>
    <submittedName>
        <fullName evidence="2">Uncharacterized protein</fullName>
    </submittedName>
</protein>
<evidence type="ECO:0000313" key="2">
    <source>
        <dbReference type="EMBL" id="KAF9885523.1"/>
    </source>
</evidence>
<dbReference type="GO" id="GO:0016765">
    <property type="term" value="F:transferase activity, transferring alkyl or aryl (other than methyl) groups"/>
    <property type="evidence" value="ECO:0007669"/>
    <property type="project" value="InterPro"/>
</dbReference>
<dbReference type="PANTHER" id="PTHR40627">
    <property type="entry name" value="INDOLE PRENYLTRANSFERASE TDIB-RELATED"/>
    <property type="match status" value="1"/>
</dbReference>
<dbReference type="InterPro" id="IPR033964">
    <property type="entry name" value="ABBA"/>
</dbReference>
<evidence type="ECO:0000256" key="1">
    <source>
        <dbReference type="ARBA" id="ARBA00022679"/>
    </source>
</evidence>
<reference evidence="2" key="1">
    <citation type="journal article" date="2019" name="Beilstein J. Org. Chem.">
        <title>Nanangenines: drimane sesquiterpenoids as the dominant metabolite cohort of a novel Australian fungus, Aspergillus nanangensis.</title>
        <authorList>
            <person name="Lacey H.J."/>
            <person name="Gilchrist C.L.M."/>
            <person name="Crombie A."/>
            <person name="Kalaitzis J.A."/>
            <person name="Vuong D."/>
            <person name="Rutledge P.J."/>
            <person name="Turner P."/>
            <person name="Pitt J.I."/>
            <person name="Lacey E."/>
            <person name="Chooi Y.H."/>
            <person name="Piggott A.M."/>
        </authorList>
    </citation>
    <scope>NUCLEOTIDE SEQUENCE</scope>
    <source>
        <strain evidence="2">MST-FP2251</strain>
    </source>
</reference>
<proteinExistence type="predicted"/>
<dbReference type="SFLD" id="SFLDS00036">
    <property type="entry name" value="Aromatic_Prenyltransferase"/>
    <property type="match status" value="1"/>
</dbReference>
<evidence type="ECO:0000313" key="3">
    <source>
        <dbReference type="Proteomes" id="UP001194746"/>
    </source>
</evidence>
<organism evidence="2 3">
    <name type="scientific">Aspergillus nanangensis</name>
    <dbReference type="NCBI Taxonomy" id="2582783"/>
    <lineage>
        <taxon>Eukaryota</taxon>
        <taxon>Fungi</taxon>
        <taxon>Dikarya</taxon>
        <taxon>Ascomycota</taxon>
        <taxon>Pezizomycotina</taxon>
        <taxon>Eurotiomycetes</taxon>
        <taxon>Eurotiomycetidae</taxon>
        <taxon>Eurotiales</taxon>
        <taxon>Aspergillaceae</taxon>
        <taxon>Aspergillus</taxon>
        <taxon>Aspergillus subgen. Circumdati</taxon>
    </lineage>
</organism>
<dbReference type="AlphaFoldDB" id="A0AAD4GRM2"/>